<name>A0A061QYM3_9CHLO</name>
<protein>
    <submittedName>
        <fullName evidence="2">Uncharacterized protein</fullName>
    </submittedName>
</protein>
<gene>
    <name evidence="2" type="ORF">TSPGSL018_20373</name>
</gene>
<organism evidence="2">
    <name type="scientific">Tetraselmis sp. GSL018</name>
    <dbReference type="NCBI Taxonomy" id="582737"/>
    <lineage>
        <taxon>Eukaryota</taxon>
        <taxon>Viridiplantae</taxon>
        <taxon>Chlorophyta</taxon>
        <taxon>core chlorophytes</taxon>
        <taxon>Chlorodendrophyceae</taxon>
        <taxon>Chlorodendrales</taxon>
        <taxon>Chlorodendraceae</taxon>
        <taxon>Tetraselmis</taxon>
    </lineage>
</organism>
<feature type="region of interest" description="Disordered" evidence="1">
    <location>
        <begin position="225"/>
        <end position="249"/>
    </location>
</feature>
<evidence type="ECO:0000256" key="1">
    <source>
        <dbReference type="SAM" id="MobiDB-lite"/>
    </source>
</evidence>
<reference evidence="2" key="1">
    <citation type="submission" date="2014-05" db="EMBL/GenBank/DDBJ databases">
        <title>The transcriptome of the halophilic microalga Tetraselmis sp. GSL018 isolated from the Great Salt Lake, Utah.</title>
        <authorList>
            <person name="Jinkerson R.E."/>
            <person name="D'Adamo S."/>
            <person name="Posewitz M.C."/>
        </authorList>
    </citation>
    <scope>NUCLEOTIDE SEQUENCE</scope>
    <source>
        <strain evidence="2">GSL018</strain>
    </source>
</reference>
<sequence>MELIGGRSAVCPASLTWEGFVGLKCCKESHESASLYMSDSENSFNRSRPYARKPEISLSNSRSGRAQDVGSLLGPMAHERPLGASAAAAAASAAVAALAASRSSPRPLPPPVSRRDGPSESEEASPVQRAAGVPIHSRRYLPLSSSSASRIVDHIAARSHLTEADATVASVLDRVVECVSLRCAAGAAAADVVEALERHQGACFESEQRQAEESMVAQRLKRAIARKPAGRAPAQSRGSAQRQRIREAQAAAAIIDGRSGGGSRTARNAGVHFAEGALASSGSLYCPRQSSSADGVAAPPAAREHAAPRRRPSSVPSAPAGKHQGIGRRCGRDLSADFTYSGFSFASANIYSLEGCGSEVVHKRIVEISRLQSDTVRGERKW</sequence>
<feature type="region of interest" description="Disordered" evidence="1">
    <location>
        <begin position="100"/>
        <end position="130"/>
    </location>
</feature>
<proteinExistence type="predicted"/>
<dbReference type="EMBL" id="GBEZ01023331">
    <property type="protein sequence ID" value="JAC63549.1"/>
    <property type="molecule type" value="Transcribed_RNA"/>
</dbReference>
<dbReference type="AlphaFoldDB" id="A0A061QYM3"/>
<feature type="region of interest" description="Disordered" evidence="1">
    <location>
        <begin position="289"/>
        <end position="328"/>
    </location>
</feature>
<evidence type="ECO:0000313" key="2">
    <source>
        <dbReference type="EMBL" id="JAC63549.1"/>
    </source>
</evidence>
<accession>A0A061QYM3</accession>